<reference evidence="7 8" key="1">
    <citation type="submission" date="2019-09" db="EMBL/GenBank/DDBJ databases">
        <title>A chromosome-level genome assembly of the Chinese tupelo Nyssa sinensis.</title>
        <authorList>
            <person name="Yang X."/>
            <person name="Kang M."/>
            <person name="Yang Y."/>
            <person name="Xiong H."/>
            <person name="Wang M."/>
            <person name="Zhang Z."/>
            <person name="Wang Z."/>
            <person name="Wu H."/>
            <person name="Ma T."/>
            <person name="Liu J."/>
            <person name="Xi Z."/>
        </authorList>
    </citation>
    <scope>NUCLEOTIDE SEQUENCE [LARGE SCALE GENOMIC DNA]</scope>
    <source>
        <strain evidence="7">J267</strain>
        <tissue evidence="7">Leaf</tissue>
    </source>
</reference>
<dbReference type="InterPro" id="IPR011042">
    <property type="entry name" value="6-blade_b-propeller_TolB-like"/>
</dbReference>
<dbReference type="Pfam" id="PF20067">
    <property type="entry name" value="SSL_N"/>
    <property type="match status" value="1"/>
</dbReference>
<keyword evidence="3" id="KW-0926">Vacuole</keyword>
<comment type="similarity">
    <text evidence="2">Belongs to the strictosidine synthase family.</text>
</comment>
<dbReference type="Pfam" id="PF03088">
    <property type="entry name" value="Str_synth"/>
    <property type="match status" value="1"/>
</dbReference>
<dbReference type="Proteomes" id="UP000325577">
    <property type="component" value="Linkage Group LG13"/>
</dbReference>
<evidence type="ECO:0000256" key="4">
    <source>
        <dbReference type="ARBA" id="ARBA00023180"/>
    </source>
</evidence>
<comment type="subcellular location">
    <subcellularLocation>
        <location evidence="1">Vacuole</location>
    </subcellularLocation>
</comment>
<sequence>MLSIFTLHFSFSSTLLSAASFQKLPLPAPGPESFAFDLAGGGPYTTIADGRIVKYQGPNTGFVEYGISARNRSKKLCDGTNNTELAPICGRPLGLGFYYPTMELYISDPSYGLMVVGPNGGLATQLATGADGVPFRLLDGMEVDQLTGIVYFTDASAAYNLSQVSQLIANHDATGRVLRYDPKTKQVTVLINGLSGAAGVAVSQDSSYLLATEFIPGLIHKYWLKGPKANTAEVLLNLTGSPDKIKRTVRGDFWVAVNVQTPTFALKGVRINGDGTILETVTFTPEYDSSLITEVNEYNGALYLGSLRPGYVGVYRR</sequence>
<name>A0A5J5BER6_9ASTE</name>
<organism evidence="7 8">
    <name type="scientific">Nyssa sinensis</name>
    <dbReference type="NCBI Taxonomy" id="561372"/>
    <lineage>
        <taxon>Eukaryota</taxon>
        <taxon>Viridiplantae</taxon>
        <taxon>Streptophyta</taxon>
        <taxon>Embryophyta</taxon>
        <taxon>Tracheophyta</taxon>
        <taxon>Spermatophyta</taxon>
        <taxon>Magnoliopsida</taxon>
        <taxon>eudicotyledons</taxon>
        <taxon>Gunneridae</taxon>
        <taxon>Pentapetalae</taxon>
        <taxon>asterids</taxon>
        <taxon>Cornales</taxon>
        <taxon>Nyssaceae</taxon>
        <taxon>Nyssa</taxon>
    </lineage>
</organism>
<feature type="domain" description="Strictosidine synthase conserved region" evidence="6">
    <location>
        <begin position="139"/>
        <end position="227"/>
    </location>
</feature>
<dbReference type="GO" id="GO:0016787">
    <property type="term" value="F:hydrolase activity"/>
    <property type="evidence" value="ECO:0007669"/>
    <property type="project" value="TreeGrafter"/>
</dbReference>
<evidence type="ECO:0000313" key="7">
    <source>
        <dbReference type="EMBL" id="KAA8541116.1"/>
    </source>
</evidence>
<dbReference type="PANTHER" id="PTHR10426">
    <property type="entry name" value="STRICTOSIDINE SYNTHASE-RELATED"/>
    <property type="match status" value="1"/>
</dbReference>
<gene>
    <name evidence="7" type="ORF">F0562_025085</name>
</gene>
<dbReference type="GO" id="GO:0012505">
    <property type="term" value="C:endomembrane system"/>
    <property type="evidence" value="ECO:0007669"/>
    <property type="project" value="TreeGrafter"/>
</dbReference>
<evidence type="ECO:0000256" key="2">
    <source>
        <dbReference type="ARBA" id="ARBA00009191"/>
    </source>
</evidence>
<accession>A0A5J5BER6</accession>
<evidence type="ECO:0000313" key="8">
    <source>
        <dbReference type="Proteomes" id="UP000325577"/>
    </source>
</evidence>
<feature type="signal peptide" evidence="5">
    <location>
        <begin position="1"/>
        <end position="18"/>
    </location>
</feature>
<dbReference type="SUPFAM" id="SSF63829">
    <property type="entry name" value="Calcium-dependent phosphotriesterase"/>
    <property type="match status" value="1"/>
</dbReference>
<proteinExistence type="inferred from homology"/>
<keyword evidence="4" id="KW-0325">Glycoprotein</keyword>
<dbReference type="PANTHER" id="PTHR10426:SF136">
    <property type="entry name" value="PROTEIN STRICTOSIDINE SYNTHASE-LIKE 9-LIKE"/>
    <property type="match status" value="1"/>
</dbReference>
<keyword evidence="8" id="KW-1185">Reference proteome</keyword>
<evidence type="ECO:0000259" key="6">
    <source>
        <dbReference type="Pfam" id="PF03088"/>
    </source>
</evidence>
<dbReference type="InterPro" id="IPR018119">
    <property type="entry name" value="Strictosidine_synth_cons-reg"/>
</dbReference>
<evidence type="ECO:0000256" key="3">
    <source>
        <dbReference type="ARBA" id="ARBA00022554"/>
    </source>
</evidence>
<dbReference type="EMBL" id="CM018036">
    <property type="protein sequence ID" value="KAA8541116.1"/>
    <property type="molecule type" value="Genomic_DNA"/>
</dbReference>
<dbReference type="AlphaFoldDB" id="A0A5J5BER6"/>
<evidence type="ECO:0000256" key="5">
    <source>
        <dbReference type="SAM" id="SignalP"/>
    </source>
</evidence>
<feature type="chain" id="PRO_5023816126" description="Strictosidine synthase conserved region domain-containing protein" evidence="5">
    <location>
        <begin position="19"/>
        <end position="317"/>
    </location>
</feature>
<evidence type="ECO:0000256" key="1">
    <source>
        <dbReference type="ARBA" id="ARBA00004116"/>
    </source>
</evidence>
<protein>
    <recommendedName>
        <fullName evidence="6">Strictosidine synthase conserved region domain-containing protein</fullName>
    </recommendedName>
</protein>
<keyword evidence="5" id="KW-0732">Signal</keyword>
<dbReference type="OrthoDB" id="5307922at2759"/>
<dbReference type="Gene3D" id="2.120.10.30">
    <property type="entry name" value="TolB, C-terminal domain"/>
    <property type="match status" value="1"/>
</dbReference>
<dbReference type="GO" id="GO:0005773">
    <property type="term" value="C:vacuole"/>
    <property type="evidence" value="ECO:0007669"/>
    <property type="project" value="UniProtKB-SubCell"/>
</dbReference>